<proteinExistence type="predicted"/>
<protein>
    <submittedName>
        <fullName evidence="2">BnaC09g29360D protein</fullName>
    </submittedName>
</protein>
<dbReference type="Gramene" id="CDY19680">
    <property type="protein sequence ID" value="CDY19680"/>
    <property type="gene ID" value="GSBRNA2T00009393001"/>
</dbReference>
<organism evidence="2 3">
    <name type="scientific">Brassica napus</name>
    <name type="common">Rape</name>
    <dbReference type="NCBI Taxonomy" id="3708"/>
    <lineage>
        <taxon>Eukaryota</taxon>
        <taxon>Viridiplantae</taxon>
        <taxon>Streptophyta</taxon>
        <taxon>Embryophyta</taxon>
        <taxon>Tracheophyta</taxon>
        <taxon>Spermatophyta</taxon>
        <taxon>Magnoliopsida</taxon>
        <taxon>eudicotyledons</taxon>
        <taxon>Gunneridae</taxon>
        <taxon>Pentapetalae</taxon>
        <taxon>rosids</taxon>
        <taxon>malvids</taxon>
        <taxon>Brassicales</taxon>
        <taxon>Brassicaceae</taxon>
        <taxon>Brassiceae</taxon>
        <taxon>Brassica</taxon>
    </lineage>
</organism>
<dbReference type="PaxDb" id="3708-A0A078FZB3"/>
<sequence>MKHRKADTVSSMAVFGWFDDCIMICVLRYMIYISLSSP</sequence>
<dbReference type="AlphaFoldDB" id="A0A078FZB3"/>
<keyword evidence="1" id="KW-0812">Transmembrane</keyword>
<keyword evidence="1" id="KW-1133">Transmembrane helix</keyword>
<evidence type="ECO:0000313" key="3">
    <source>
        <dbReference type="Proteomes" id="UP000028999"/>
    </source>
</evidence>
<evidence type="ECO:0000313" key="2">
    <source>
        <dbReference type="EMBL" id="CDY19680.1"/>
    </source>
</evidence>
<name>A0A078FZB3_BRANA</name>
<dbReference type="Proteomes" id="UP000028999">
    <property type="component" value="Unassembled WGS sequence"/>
</dbReference>
<keyword evidence="3" id="KW-1185">Reference proteome</keyword>
<evidence type="ECO:0000256" key="1">
    <source>
        <dbReference type="SAM" id="Phobius"/>
    </source>
</evidence>
<keyword evidence="1" id="KW-0472">Membrane</keyword>
<gene>
    <name evidence="2" type="primary">BnaC09g29360D</name>
    <name evidence="2" type="ORF">GSBRNA2T00009393001</name>
</gene>
<feature type="transmembrane region" description="Helical" evidence="1">
    <location>
        <begin position="12"/>
        <end position="35"/>
    </location>
</feature>
<reference evidence="2 3" key="1">
    <citation type="journal article" date="2014" name="Science">
        <title>Plant genetics. Early allopolyploid evolution in the post-Neolithic Brassica napus oilseed genome.</title>
        <authorList>
            <person name="Chalhoub B."/>
            <person name="Denoeud F."/>
            <person name="Liu S."/>
            <person name="Parkin I.A."/>
            <person name="Tang H."/>
            <person name="Wang X."/>
            <person name="Chiquet J."/>
            <person name="Belcram H."/>
            <person name="Tong C."/>
            <person name="Samans B."/>
            <person name="Correa M."/>
            <person name="Da Silva C."/>
            <person name="Just J."/>
            <person name="Falentin C."/>
            <person name="Koh C.S."/>
            <person name="Le Clainche I."/>
            <person name="Bernard M."/>
            <person name="Bento P."/>
            <person name="Noel B."/>
            <person name="Labadie K."/>
            <person name="Alberti A."/>
            <person name="Charles M."/>
            <person name="Arnaud D."/>
            <person name="Guo H."/>
            <person name="Daviaud C."/>
            <person name="Alamery S."/>
            <person name="Jabbari K."/>
            <person name="Zhao M."/>
            <person name="Edger P.P."/>
            <person name="Chelaifa H."/>
            <person name="Tack D."/>
            <person name="Lassalle G."/>
            <person name="Mestiri I."/>
            <person name="Schnel N."/>
            <person name="Le Paslier M.C."/>
            <person name="Fan G."/>
            <person name="Renault V."/>
            <person name="Bayer P.E."/>
            <person name="Golicz A.A."/>
            <person name="Manoli S."/>
            <person name="Lee T.H."/>
            <person name="Thi V.H."/>
            <person name="Chalabi S."/>
            <person name="Hu Q."/>
            <person name="Fan C."/>
            <person name="Tollenaere R."/>
            <person name="Lu Y."/>
            <person name="Battail C."/>
            <person name="Shen J."/>
            <person name="Sidebottom C.H."/>
            <person name="Wang X."/>
            <person name="Canaguier A."/>
            <person name="Chauveau A."/>
            <person name="Berard A."/>
            <person name="Deniot G."/>
            <person name="Guan M."/>
            <person name="Liu Z."/>
            <person name="Sun F."/>
            <person name="Lim Y.P."/>
            <person name="Lyons E."/>
            <person name="Town C.D."/>
            <person name="Bancroft I."/>
            <person name="Wang X."/>
            <person name="Meng J."/>
            <person name="Ma J."/>
            <person name="Pires J.C."/>
            <person name="King G.J."/>
            <person name="Brunel D."/>
            <person name="Delourme R."/>
            <person name="Renard M."/>
            <person name="Aury J.M."/>
            <person name="Adams K.L."/>
            <person name="Batley J."/>
            <person name="Snowdon R.J."/>
            <person name="Tost J."/>
            <person name="Edwards D."/>
            <person name="Zhou Y."/>
            <person name="Hua W."/>
            <person name="Sharpe A.G."/>
            <person name="Paterson A.H."/>
            <person name="Guan C."/>
            <person name="Wincker P."/>
        </authorList>
    </citation>
    <scope>NUCLEOTIDE SEQUENCE [LARGE SCALE GENOMIC DNA]</scope>
    <source>
        <strain evidence="3">cv. Darmor-bzh</strain>
    </source>
</reference>
<accession>A0A078FZB3</accession>
<dbReference type="EMBL" id="LK032099">
    <property type="protein sequence ID" value="CDY19680.1"/>
    <property type="molecule type" value="Genomic_DNA"/>
</dbReference>